<dbReference type="GO" id="GO:0016603">
    <property type="term" value="F:glutaminyl-peptide cyclotransferase activity"/>
    <property type="evidence" value="ECO:0007669"/>
    <property type="project" value="InterPro"/>
</dbReference>
<dbReference type="GO" id="GO:0008270">
    <property type="term" value="F:zinc ion binding"/>
    <property type="evidence" value="ECO:0007669"/>
    <property type="project" value="TreeGrafter"/>
</dbReference>
<comment type="similarity">
    <text evidence="3">Belongs to the peptidase M28 family.</text>
</comment>
<feature type="domain" description="Peptidase M28" evidence="4">
    <location>
        <begin position="451"/>
        <end position="680"/>
    </location>
</feature>
<dbReference type="Gene3D" id="3.30.870.10">
    <property type="entry name" value="Endonuclease Chain A"/>
    <property type="match status" value="1"/>
</dbReference>
<proteinExistence type="inferred from homology"/>
<dbReference type="SUPFAM" id="SSF53187">
    <property type="entry name" value="Zn-dependent exopeptidases"/>
    <property type="match status" value="1"/>
</dbReference>
<dbReference type="Proteomes" id="UP000094444">
    <property type="component" value="Unassembled WGS sequence"/>
</dbReference>
<gene>
    <name evidence="5" type="ORF">DHEL01_v207585</name>
</gene>
<keyword evidence="1" id="KW-0808">Transferase</keyword>
<evidence type="ECO:0000256" key="2">
    <source>
        <dbReference type="ARBA" id="ARBA00023315"/>
    </source>
</evidence>
<dbReference type="InterPro" id="IPR007484">
    <property type="entry name" value="Peptidase_M28"/>
</dbReference>
<name>A0A2P5HUV7_DIAHE</name>
<dbReference type="InterPro" id="IPR040234">
    <property type="entry name" value="QC/QCL"/>
</dbReference>
<keyword evidence="2" id="KW-0012">Acyltransferase</keyword>
<protein>
    <recommendedName>
        <fullName evidence="3">Peptide hydrolase</fullName>
        <ecNumber evidence="3">3.4.-.-</ecNumber>
    </recommendedName>
</protein>
<keyword evidence="3" id="KW-0645">Protease</keyword>
<evidence type="ECO:0000256" key="3">
    <source>
        <dbReference type="RuleBase" id="RU361240"/>
    </source>
</evidence>
<dbReference type="OrthoDB" id="3907302at2759"/>
<reference evidence="5" key="1">
    <citation type="submission" date="2017-09" db="EMBL/GenBank/DDBJ databases">
        <title>Polyketide synthases of a Diaporthe helianthi virulent isolate.</title>
        <authorList>
            <person name="Baroncelli R."/>
        </authorList>
    </citation>
    <scope>NUCLEOTIDE SEQUENCE [LARGE SCALE GENOMIC DNA]</scope>
    <source>
        <strain evidence="5">7/96</strain>
    </source>
</reference>
<accession>A0A2P5HUV7</accession>
<dbReference type="Pfam" id="PF06087">
    <property type="entry name" value="Tyr-DNA_phospho"/>
    <property type="match status" value="2"/>
</dbReference>
<evidence type="ECO:0000256" key="1">
    <source>
        <dbReference type="ARBA" id="ARBA00022679"/>
    </source>
</evidence>
<dbReference type="InterPro" id="IPR037457">
    <property type="entry name" value="M28_QC"/>
</dbReference>
<evidence type="ECO:0000313" key="6">
    <source>
        <dbReference type="Proteomes" id="UP000094444"/>
    </source>
</evidence>
<evidence type="ECO:0000313" key="5">
    <source>
        <dbReference type="EMBL" id="POS74023.1"/>
    </source>
</evidence>
<sequence length="707" mass="77692">MATERQDGQMSTFETDLLAHLAALGAPVEFINPIRGKYDYSTVKVHLVSSVPGTYSGSRARDSGLLCLREIISSLDLKLANKKRQGKLQLEVCAASLGNLSARWLDGFYDCALGQKYLEVVEDCDVPSDLKLFYPAIEDVRSADEEAQHGASNIGKLILAHDPTAPTSLPYYVYIGSANLSSSAWGMLETDKKDNEATCDLKVIKTSNFECGVVIPGNVTRGDDWKDELTSVSSWLPSSGSGGVNPDAAAPWDFRDEGKKDGWHSCQIPTLFTGPDQLFSRLAGGRNELATCSAVILQVAMGKLTARVSPNRLMVLGLSRGARTSKPLPTGRPMLAVLVLVVASLLAPVFAYTSLSDESLNRIPAAGADFDIHNDAGLLAPILIPRVPDTPGSEKVQQHFTDFFENNLPGWAVEWHNCTSKTPATGNKLVSFRNLILRRDPPWAAVGDVARLTLAAHYDSLYRPEGFIGATDSAAPCAILLHVARSVDEALTNKWEAMRAAGDTDGLDEEKGVQILLLDGEEAWVRWTDTDSTYGSRSLASHWDSQVHPAASAFKRPIDSISLFVLLDLLGASDPHVPSYFPTTHWAYQKLAKIEDRMRQLKLLESKPNGQFLPDANKEKWQFHSGFVQDDHVPFMERGVRILHLIPTPFPTFWHQMEDDGEHLDGPAVQDWAKLVSAFVAEWMDLDGFMPPLQGDDVDDRLRKTEL</sequence>
<dbReference type="FunFam" id="3.40.630.10:FF:000074">
    <property type="entry name" value="Peptide hydrolase"/>
    <property type="match status" value="1"/>
</dbReference>
<dbReference type="EMBL" id="MAVT02000695">
    <property type="protein sequence ID" value="POS74023.1"/>
    <property type="molecule type" value="Genomic_DNA"/>
</dbReference>
<dbReference type="FunCoup" id="A0A2P5HUV7">
    <property type="interactions" value="182"/>
</dbReference>
<dbReference type="PANTHER" id="PTHR12283:SF6">
    <property type="entry name" value="GLUTAMINYL-PEPTIDE CYCLOTRANSFERASE-RELATED"/>
    <property type="match status" value="1"/>
</dbReference>
<dbReference type="SUPFAM" id="SSF56024">
    <property type="entry name" value="Phospholipase D/nuclease"/>
    <property type="match status" value="1"/>
</dbReference>
<dbReference type="GO" id="GO:0008081">
    <property type="term" value="F:phosphoric diester hydrolase activity"/>
    <property type="evidence" value="ECO:0007669"/>
    <property type="project" value="InterPro"/>
</dbReference>
<dbReference type="InParanoid" id="A0A2P5HUV7"/>
<dbReference type="GO" id="GO:0006508">
    <property type="term" value="P:proteolysis"/>
    <property type="evidence" value="ECO:0007669"/>
    <property type="project" value="UniProtKB-KW"/>
</dbReference>
<dbReference type="EC" id="3.4.-.-" evidence="3"/>
<dbReference type="InterPro" id="IPR010347">
    <property type="entry name" value="Tdp1"/>
</dbReference>
<evidence type="ECO:0000259" key="4">
    <source>
        <dbReference type="Pfam" id="PF04389"/>
    </source>
</evidence>
<dbReference type="Pfam" id="PF04389">
    <property type="entry name" value="Peptidase_M28"/>
    <property type="match status" value="1"/>
</dbReference>
<dbReference type="AlphaFoldDB" id="A0A2P5HUV7"/>
<keyword evidence="3" id="KW-0862">Zinc</keyword>
<comment type="caution">
    <text evidence="5">The sequence shown here is derived from an EMBL/GenBank/DDBJ whole genome shotgun (WGS) entry which is preliminary data.</text>
</comment>
<keyword evidence="3" id="KW-0378">Hydrolase</keyword>
<dbReference type="CDD" id="cd03880">
    <property type="entry name" value="M28_QC_like"/>
    <property type="match status" value="1"/>
</dbReference>
<dbReference type="Gene3D" id="3.40.630.10">
    <property type="entry name" value="Zn peptidases"/>
    <property type="match status" value="1"/>
</dbReference>
<dbReference type="GO" id="GO:0005634">
    <property type="term" value="C:nucleus"/>
    <property type="evidence" value="ECO:0007669"/>
    <property type="project" value="InterPro"/>
</dbReference>
<dbReference type="GO" id="GO:0008233">
    <property type="term" value="F:peptidase activity"/>
    <property type="evidence" value="ECO:0007669"/>
    <property type="project" value="UniProtKB-KW"/>
</dbReference>
<keyword evidence="6" id="KW-1185">Reference proteome</keyword>
<organism evidence="5 6">
    <name type="scientific">Diaporthe helianthi</name>
    <dbReference type="NCBI Taxonomy" id="158607"/>
    <lineage>
        <taxon>Eukaryota</taxon>
        <taxon>Fungi</taxon>
        <taxon>Dikarya</taxon>
        <taxon>Ascomycota</taxon>
        <taxon>Pezizomycotina</taxon>
        <taxon>Sordariomycetes</taxon>
        <taxon>Sordariomycetidae</taxon>
        <taxon>Diaporthales</taxon>
        <taxon>Diaporthaceae</taxon>
        <taxon>Diaporthe</taxon>
    </lineage>
</organism>
<keyword evidence="3" id="KW-0479">Metal-binding</keyword>
<dbReference type="GO" id="GO:0006281">
    <property type="term" value="P:DNA repair"/>
    <property type="evidence" value="ECO:0007669"/>
    <property type="project" value="InterPro"/>
</dbReference>
<dbReference type="PANTHER" id="PTHR12283">
    <property type="entry name" value="GLUTAMINYL-PEPTIDE CYCLOTRANSFERASE"/>
    <property type="match status" value="1"/>
</dbReference>